<keyword evidence="6" id="KW-0067">ATP-binding</keyword>
<dbReference type="GO" id="GO:0006450">
    <property type="term" value="P:regulation of translational fidelity"/>
    <property type="evidence" value="ECO:0007669"/>
    <property type="project" value="InterPro"/>
</dbReference>
<keyword evidence="6" id="KW-0648">Protein biosynthesis</keyword>
<comment type="function">
    <text evidence="3 6">Allows the formation of correctly charged Asn-tRNA(Asn) or Gln-tRNA(Gln) through the transamidation of misacylated Asp-tRNA(Asn) or Glu-tRNA(Gln) in organisms which lack either or both of asparaginyl-tRNA or glutaminyl-tRNA synthetases. The reaction takes place in the presence of glutamine and ATP through an activated phospho-Asp-tRNA(Asn) or phospho-Glu-tRNA(Gln).</text>
</comment>
<evidence type="ECO:0000313" key="7">
    <source>
        <dbReference type="EMBL" id="HIX52880.1"/>
    </source>
</evidence>
<comment type="caution">
    <text evidence="7">The sequence shown here is derived from an EMBL/GenBank/DDBJ whole genome shotgun (WGS) entry which is preliminary data.</text>
</comment>
<dbReference type="Proteomes" id="UP000886780">
    <property type="component" value="Unassembled WGS sequence"/>
</dbReference>
<dbReference type="HAMAP" id="MF_00122">
    <property type="entry name" value="GatC"/>
    <property type="match status" value="1"/>
</dbReference>
<keyword evidence="6" id="KW-0436">Ligase</keyword>
<dbReference type="GO" id="GO:0005524">
    <property type="term" value="F:ATP binding"/>
    <property type="evidence" value="ECO:0007669"/>
    <property type="project" value="UniProtKB-KW"/>
</dbReference>
<sequence>MSGTIDEKTMENVLILAKLELSGQERAQAAAEMEKMLGYVEKMNELDTSGVEPMVQPWEIENVFREDEVTNGDMREELLAGAPAREDGQYVVPRTVE</sequence>
<dbReference type="InterPro" id="IPR036113">
    <property type="entry name" value="Asp/Glu-ADT_sf_sub_c"/>
</dbReference>
<evidence type="ECO:0000256" key="5">
    <source>
        <dbReference type="ARBA" id="ARBA00047913"/>
    </source>
</evidence>
<dbReference type="InterPro" id="IPR003837">
    <property type="entry name" value="GatC"/>
</dbReference>
<evidence type="ECO:0000313" key="8">
    <source>
        <dbReference type="Proteomes" id="UP000886780"/>
    </source>
</evidence>
<organism evidence="7 8">
    <name type="scientific">Candidatus Lachnoclostridium stercoripullorum</name>
    <dbReference type="NCBI Taxonomy" id="2838635"/>
    <lineage>
        <taxon>Bacteria</taxon>
        <taxon>Bacillati</taxon>
        <taxon>Bacillota</taxon>
        <taxon>Clostridia</taxon>
        <taxon>Lachnospirales</taxon>
        <taxon>Lachnospiraceae</taxon>
    </lineage>
</organism>
<dbReference type="GO" id="GO:0006412">
    <property type="term" value="P:translation"/>
    <property type="evidence" value="ECO:0007669"/>
    <property type="project" value="UniProtKB-UniRule"/>
</dbReference>
<gene>
    <name evidence="6 7" type="primary">gatC</name>
    <name evidence="7" type="ORF">IAA28_08770</name>
</gene>
<dbReference type="Gene3D" id="1.10.20.60">
    <property type="entry name" value="Glu-tRNAGln amidotransferase C subunit, N-terminal domain"/>
    <property type="match status" value="1"/>
</dbReference>
<evidence type="ECO:0000256" key="2">
    <source>
        <dbReference type="ARBA" id="ARBA00011123"/>
    </source>
</evidence>
<dbReference type="SUPFAM" id="SSF141000">
    <property type="entry name" value="Glu-tRNAGln amidotransferase C subunit"/>
    <property type="match status" value="1"/>
</dbReference>
<dbReference type="PANTHER" id="PTHR15004">
    <property type="entry name" value="GLUTAMYL-TRNA(GLN) AMIDOTRANSFERASE SUBUNIT C, MITOCHONDRIAL"/>
    <property type="match status" value="1"/>
</dbReference>
<dbReference type="GO" id="GO:0050567">
    <property type="term" value="F:glutaminyl-tRNA synthase (glutamine-hydrolyzing) activity"/>
    <property type="evidence" value="ECO:0007669"/>
    <property type="project" value="UniProtKB-UniRule"/>
</dbReference>
<dbReference type="EMBL" id="DXEU01000155">
    <property type="protein sequence ID" value="HIX52880.1"/>
    <property type="molecule type" value="Genomic_DNA"/>
</dbReference>
<dbReference type="EC" id="6.3.5.-" evidence="6"/>
<evidence type="ECO:0000256" key="3">
    <source>
        <dbReference type="ARBA" id="ARBA00024799"/>
    </source>
</evidence>
<evidence type="ECO:0000256" key="6">
    <source>
        <dbReference type="HAMAP-Rule" id="MF_00122"/>
    </source>
</evidence>
<dbReference type="GO" id="GO:0070681">
    <property type="term" value="P:glutaminyl-tRNAGln biosynthesis via transamidation"/>
    <property type="evidence" value="ECO:0007669"/>
    <property type="project" value="TreeGrafter"/>
</dbReference>
<dbReference type="AlphaFoldDB" id="A0A9D1W594"/>
<dbReference type="Pfam" id="PF02686">
    <property type="entry name" value="GatC"/>
    <property type="match status" value="1"/>
</dbReference>
<evidence type="ECO:0000256" key="4">
    <source>
        <dbReference type="ARBA" id="ARBA00047380"/>
    </source>
</evidence>
<keyword evidence="6" id="KW-0547">Nucleotide-binding</keyword>
<proteinExistence type="inferred from homology"/>
<dbReference type="NCBIfam" id="TIGR00135">
    <property type="entry name" value="gatC"/>
    <property type="match status" value="1"/>
</dbReference>
<reference evidence="7" key="2">
    <citation type="submission" date="2021-04" db="EMBL/GenBank/DDBJ databases">
        <authorList>
            <person name="Gilroy R."/>
        </authorList>
    </citation>
    <scope>NUCLEOTIDE SEQUENCE</scope>
    <source>
        <strain evidence="7">ChiGjej4B4-12881</strain>
    </source>
</reference>
<dbReference type="PANTHER" id="PTHR15004:SF0">
    <property type="entry name" value="GLUTAMYL-TRNA(GLN) AMIDOTRANSFERASE SUBUNIT C, MITOCHONDRIAL"/>
    <property type="match status" value="1"/>
</dbReference>
<name>A0A9D1W594_9FIRM</name>
<accession>A0A9D1W594</accession>
<comment type="catalytic activity">
    <reaction evidence="4 6">
        <text>L-aspartyl-tRNA(Asn) + L-glutamine + ATP + H2O = L-asparaginyl-tRNA(Asn) + L-glutamate + ADP + phosphate + 2 H(+)</text>
        <dbReference type="Rhea" id="RHEA:14513"/>
        <dbReference type="Rhea" id="RHEA-COMP:9674"/>
        <dbReference type="Rhea" id="RHEA-COMP:9677"/>
        <dbReference type="ChEBI" id="CHEBI:15377"/>
        <dbReference type="ChEBI" id="CHEBI:15378"/>
        <dbReference type="ChEBI" id="CHEBI:29985"/>
        <dbReference type="ChEBI" id="CHEBI:30616"/>
        <dbReference type="ChEBI" id="CHEBI:43474"/>
        <dbReference type="ChEBI" id="CHEBI:58359"/>
        <dbReference type="ChEBI" id="CHEBI:78515"/>
        <dbReference type="ChEBI" id="CHEBI:78516"/>
        <dbReference type="ChEBI" id="CHEBI:456216"/>
    </reaction>
</comment>
<evidence type="ECO:0000256" key="1">
    <source>
        <dbReference type="ARBA" id="ARBA00010757"/>
    </source>
</evidence>
<reference evidence="7" key="1">
    <citation type="journal article" date="2021" name="PeerJ">
        <title>Extensive microbial diversity within the chicken gut microbiome revealed by metagenomics and culture.</title>
        <authorList>
            <person name="Gilroy R."/>
            <person name="Ravi A."/>
            <person name="Getino M."/>
            <person name="Pursley I."/>
            <person name="Horton D.L."/>
            <person name="Alikhan N.F."/>
            <person name="Baker D."/>
            <person name="Gharbi K."/>
            <person name="Hall N."/>
            <person name="Watson M."/>
            <person name="Adriaenssens E.M."/>
            <person name="Foster-Nyarko E."/>
            <person name="Jarju S."/>
            <person name="Secka A."/>
            <person name="Antonio M."/>
            <person name="Oren A."/>
            <person name="Chaudhuri R.R."/>
            <person name="La Ragione R."/>
            <person name="Hildebrand F."/>
            <person name="Pallen M.J."/>
        </authorList>
    </citation>
    <scope>NUCLEOTIDE SEQUENCE</scope>
    <source>
        <strain evidence="7">ChiGjej4B4-12881</strain>
    </source>
</reference>
<protein>
    <recommendedName>
        <fullName evidence="6">Aspartyl/glutamyl-tRNA(Asn/Gln) amidotransferase subunit C</fullName>
        <shortName evidence="6">Asp/Glu-ADT subunit C</shortName>
        <ecNumber evidence="6">6.3.5.-</ecNumber>
    </recommendedName>
</protein>
<comment type="subunit">
    <text evidence="2 6">Heterotrimer of A, B and C subunits.</text>
</comment>
<comment type="catalytic activity">
    <reaction evidence="5 6">
        <text>L-glutamyl-tRNA(Gln) + L-glutamine + ATP + H2O = L-glutaminyl-tRNA(Gln) + L-glutamate + ADP + phosphate + H(+)</text>
        <dbReference type="Rhea" id="RHEA:17521"/>
        <dbReference type="Rhea" id="RHEA-COMP:9681"/>
        <dbReference type="Rhea" id="RHEA-COMP:9684"/>
        <dbReference type="ChEBI" id="CHEBI:15377"/>
        <dbReference type="ChEBI" id="CHEBI:15378"/>
        <dbReference type="ChEBI" id="CHEBI:29985"/>
        <dbReference type="ChEBI" id="CHEBI:30616"/>
        <dbReference type="ChEBI" id="CHEBI:43474"/>
        <dbReference type="ChEBI" id="CHEBI:58359"/>
        <dbReference type="ChEBI" id="CHEBI:78520"/>
        <dbReference type="ChEBI" id="CHEBI:78521"/>
        <dbReference type="ChEBI" id="CHEBI:456216"/>
    </reaction>
</comment>
<comment type="similarity">
    <text evidence="1 6">Belongs to the GatC family.</text>
</comment>